<accession>A0ABR2WR76</accession>
<name>A0ABR2WR76_9FUNG</name>
<keyword evidence="1" id="KW-1133">Transmembrane helix</keyword>
<comment type="caution">
    <text evidence="2">The sequence shown here is derived from an EMBL/GenBank/DDBJ whole genome shotgun (WGS) entry which is preliminary data.</text>
</comment>
<protein>
    <submittedName>
        <fullName evidence="2">Uncharacterized protein</fullName>
    </submittedName>
</protein>
<dbReference type="Proteomes" id="UP001479436">
    <property type="component" value="Unassembled WGS sequence"/>
</dbReference>
<feature type="transmembrane region" description="Helical" evidence="1">
    <location>
        <begin position="82"/>
        <end position="105"/>
    </location>
</feature>
<sequence length="130" mass="14578">MSDFASIFFAVTAFAIYSLASMSIARTVGAVVSFTRFFMMFIEPLSASIVVSLIIFAILLFVAPANYRLHFTTFSSVFMPHIVFLAMTAYTSCVVFFVPFFSMVFTDIPYTSARKQHLGNTCDMHLNLEC</sequence>
<feature type="transmembrane region" description="Helical" evidence="1">
    <location>
        <begin position="37"/>
        <end position="62"/>
    </location>
</feature>
<proteinExistence type="predicted"/>
<keyword evidence="3" id="KW-1185">Reference proteome</keyword>
<dbReference type="EMBL" id="JASJQH010000515">
    <property type="protein sequence ID" value="KAK9764005.1"/>
    <property type="molecule type" value="Genomic_DNA"/>
</dbReference>
<organism evidence="2 3">
    <name type="scientific">Basidiobolus ranarum</name>
    <dbReference type="NCBI Taxonomy" id="34480"/>
    <lineage>
        <taxon>Eukaryota</taxon>
        <taxon>Fungi</taxon>
        <taxon>Fungi incertae sedis</taxon>
        <taxon>Zoopagomycota</taxon>
        <taxon>Entomophthoromycotina</taxon>
        <taxon>Basidiobolomycetes</taxon>
        <taxon>Basidiobolales</taxon>
        <taxon>Basidiobolaceae</taxon>
        <taxon>Basidiobolus</taxon>
    </lineage>
</organism>
<gene>
    <name evidence="2" type="ORF">K7432_008861</name>
</gene>
<reference evidence="2 3" key="1">
    <citation type="submission" date="2023-04" db="EMBL/GenBank/DDBJ databases">
        <title>Genome of Basidiobolus ranarum AG-B5.</title>
        <authorList>
            <person name="Stajich J.E."/>
            <person name="Carter-House D."/>
            <person name="Gryganskyi A."/>
        </authorList>
    </citation>
    <scope>NUCLEOTIDE SEQUENCE [LARGE SCALE GENOMIC DNA]</scope>
    <source>
        <strain evidence="2 3">AG-B5</strain>
    </source>
</reference>
<keyword evidence="1" id="KW-0812">Transmembrane</keyword>
<evidence type="ECO:0000313" key="3">
    <source>
        <dbReference type="Proteomes" id="UP001479436"/>
    </source>
</evidence>
<evidence type="ECO:0000313" key="2">
    <source>
        <dbReference type="EMBL" id="KAK9764005.1"/>
    </source>
</evidence>
<feature type="transmembrane region" description="Helical" evidence="1">
    <location>
        <begin position="6"/>
        <end position="25"/>
    </location>
</feature>
<keyword evidence="1" id="KW-0472">Membrane</keyword>
<evidence type="ECO:0000256" key="1">
    <source>
        <dbReference type="SAM" id="Phobius"/>
    </source>
</evidence>